<dbReference type="Pfam" id="PF01494">
    <property type="entry name" value="FAD_binding_3"/>
    <property type="match status" value="1"/>
</dbReference>
<evidence type="ECO:0000313" key="5">
    <source>
        <dbReference type="EMBL" id="CDO06239.1"/>
    </source>
</evidence>
<evidence type="ECO:0000313" key="6">
    <source>
        <dbReference type="Proteomes" id="UP000028870"/>
    </source>
</evidence>
<dbReference type="Gene3D" id="3.50.50.60">
    <property type="entry name" value="FAD/NAD(P)-binding domain"/>
    <property type="match status" value="1"/>
</dbReference>
<comment type="caution">
    <text evidence="5">The sequence shown here is derived from an EMBL/GenBank/DDBJ whole genome shotgun (WGS) entry which is preliminary data.</text>
</comment>
<dbReference type="InterPro" id="IPR002938">
    <property type="entry name" value="FAD-bd"/>
</dbReference>
<comment type="cofactor">
    <cofactor evidence="1">
        <name>FAD</name>
        <dbReference type="ChEBI" id="CHEBI:57692"/>
    </cofactor>
</comment>
<dbReference type="PANTHER" id="PTHR43004:SF19">
    <property type="entry name" value="BINDING MONOOXYGENASE, PUTATIVE (JCVI)-RELATED"/>
    <property type="match status" value="1"/>
</dbReference>
<dbReference type="Proteomes" id="UP000028870">
    <property type="component" value="Unassembled WGS sequence"/>
</dbReference>
<dbReference type="Pfam" id="PF21274">
    <property type="entry name" value="Rng_hyd_C"/>
    <property type="match status" value="1"/>
</dbReference>
<reference evidence="5" key="1">
    <citation type="submission" date="2014-03" db="EMBL/GenBank/DDBJ databases">
        <title>Draft Genome Sequence of Mycobacterium cosmeticum DSM 44829.</title>
        <authorList>
            <person name="Croce O."/>
            <person name="Robert C."/>
            <person name="Raoult D."/>
            <person name="Drancourt M."/>
        </authorList>
    </citation>
    <scope>NUCLEOTIDE SEQUENCE [LARGE SCALE GENOMIC DNA]</scope>
    <source>
        <strain evidence="5">DSM 44829</strain>
    </source>
</reference>
<name>W9AKJ8_MYCCO</name>
<dbReference type="eggNOG" id="COG0654">
    <property type="taxonomic scope" value="Bacteria"/>
</dbReference>
<dbReference type="PANTHER" id="PTHR43004">
    <property type="entry name" value="TRK SYSTEM POTASSIUM UPTAKE PROTEIN"/>
    <property type="match status" value="1"/>
</dbReference>
<dbReference type="PRINTS" id="PR00420">
    <property type="entry name" value="RNGMNOXGNASE"/>
</dbReference>
<reference evidence="5" key="2">
    <citation type="submission" date="2014-03" db="EMBL/GenBank/DDBJ databases">
        <authorList>
            <person name="Urmite Genomes"/>
        </authorList>
    </citation>
    <scope>NUCLEOTIDE SEQUENCE</scope>
    <source>
        <strain evidence="5">DSM 44829</strain>
    </source>
</reference>
<dbReference type="InterPro" id="IPR050641">
    <property type="entry name" value="RIFMO-like"/>
</dbReference>
<keyword evidence="6" id="KW-1185">Reference proteome</keyword>
<evidence type="ECO:0000256" key="3">
    <source>
        <dbReference type="ARBA" id="ARBA00022827"/>
    </source>
</evidence>
<gene>
    <name evidence="5" type="ORF">BN977_01021</name>
</gene>
<dbReference type="GO" id="GO:0071949">
    <property type="term" value="F:FAD binding"/>
    <property type="evidence" value="ECO:0007669"/>
    <property type="project" value="InterPro"/>
</dbReference>
<dbReference type="Gene3D" id="3.40.30.120">
    <property type="match status" value="1"/>
</dbReference>
<keyword evidence="5" id="KW-0560">Oxidoreductase</keyword>
<dbReference type="Gene3D" id="3.30.70.2450">
    <property type="match status" value="1"/>
</dbReference>
<feature type="domain" description="FAD-binding" evidence="4">
    <location>
        <begin position="2"/>
        <end position="337"/>
    </location>
</feature>
<dbReference type="InterPro" id="IPR036188">
    <property type="entry name" value="FAD/NAD-bd_sf"/>
</dbReference>
<keyword evidence="5" id="KW-0503">Monooxygenase</keyword>
<proteinExistence type="predicted"/>
<dbReference type="SUPFAM" id="SSF51905">
    <property type="entry name" value="FAD/NAD(P)-binding domain"/>
    <property type="match status" value="1"/>
</dbReference>
<dbReference type="GO" id="GO:0016709">
    <property type="term" value="F:oxidoreductase activity, acting on paired donors, with incorporation or reduction of molecular oxygen, NAD(P)H as one donor, and incorporation of one atom of oxygen"/>
    <property type="evidence" value="ECO:0007669"/>
    <property type="project" value="UniProtKB-ARBA"/>
</dbReference>
<evidence type="ECO:0000259" key="4">
    <source>
        <dbReference type="Pfam" id="PF01494"/>
    </source>
</evidence>
<dbReference type="AlphaFoldDB" id="W9AKJ8"/>
<organism evidence="5 6">
    <name type="scientific">Mycolicibacterium cosmeticum</name>
    <dbReference type="NCBI Taxonomy" id="258533"/>
    <lineage>
        <taxon>Bacteria</taxon>
        <taxon>Bacillati</taxon>
        <taxon>Actinomycetota</taxon>
        <taxon>Actinomycetes</taxon>
        <taxon>Mycobacteriales</taxon>
        <taxon>Mycobacteriaceae</taxon>
        <taxon>Mycolicibacterium</taxon>
    </lineage>
</organism>
<evidence type="ECO:0000256" key="2">
    <source>
        <dbReference type="ARBA" id="ARBA00022630"/>
    </source>
</evidence>
<keyword evidence="2" id="KW-0285">Flavoprotein</keyword>
<dbReference type="STRING" id="258533.BN977_01021"/>
<protein>
    <submittedName>
        <fullName evidence="5">FAD-binding monooxygenase</fullName>
    </submittedName>
</protein>
<keyword evidence="3" id="KW-0274">FAD</keyword>
<sequence length="493" mass="52024">MAIIGAGPVGLFLATELRLAGASVVVLERDDRPDAPLKGAPFGLRGLSASTVEALDRRGMLGDVAVGGAHAQRGGHFAGLTWDEARIDPAPYRLPDAVNHTVATTMEHLETILSARATAMGAVIRRGVRVDDVQQTNDAVSVAAADGRSYHARWLVGCDGGRSVVRKAAAFAFPGTEPRFTGYSVHVDLADGSTLPLGRNYTPTGMYVQSQPGVFALAHFDGGAAHRSVPVTAERVQAVLRHITGIEVTVTAVHLATTWTDRAQQVTTYRQGRVLLAGDAAHVHSPLGGQGLNLGLGDAMNLGWKLGAVIRGTAPENLLDGYTRERHAVGAAVLDWSRAQVALLEPNANARAIAGIVRDLIETRDGATYFAERSSGLSVRYALAGRHPLVGRSAPDFRFVSGSRLGELLTGGAAVLLDFHGYDELRTIAALMGGELRYVRAEVEESLGVRAVLVRPDGVVAWACDDAPDADEVTEALATWMVTPGVTAAGRRP</sequence>
<evidence type="ECO:0000256" key="1">
    <source>
        <dbReference type="ARBA" id="ARBA00001974"/>
    </source>
</evidence>
<dbReference type="EMBL" id="CCBB010000001">
    <property type="protein sequence ID" value="CDO06239.1"/>
    <property type="molecule type" value="Genomic_DNA"/>
</dbReference>
<accession>W9AKJ8</accession>